<name>A0A0A3IN75_9BACI</name>
<sequence>MVFHVFANTLEVSDINIVVLENRDNRLIMEFNYKSTNYDTGESKNRSFSMNFDLTTGKVLE</sequence>
<organism evidence="1 2">
    <name type="scientific">Lysinibacillus odysseyi 34hs-1 = NBRC 100172</name>
    <dbReference type="NCBI Taxonomy" id="1220589"/>
    <lineage>
        <taxon>Bacteria</taxon>
        <taxon>Bacillati</taxon>
        <taxon>Bacillota</taxon>
        <taxon>Bacilli</taxon>
        <taxon>Bacillales</taxon>
        <taxon>Bacillaceae</taxon>
        <taxon>Lysinibacillus</taxon>
    </lineage>
</organism>
<evidence type="ECO:0008006" key="3">
    <source>
        <dbReference type="Google" id="ProtNLM"/>
    </source>
</evidence>
<dbReference type="AlphaFoldDB" id="A0A0A3IN75"/>
<dbReference type="EMBL" id="JPVP01000056">
    <property type="protein sequence ID" value="KGR84263.1"/>
    <property type="molecule type" value="Genomic_DNA"/>
</dbReference>
<dbReference type="STRING" id="1220589.CD32_11715"/>
<protein>
    <recommendedName>
        <fullName evidence="3">PepSY domain-containing protein</fullName>
    </recommendedName>
</protein>
<keyword evidence="2" id="KW-1185">Reference proteome</keyword>
<dbReference type="Proteomes" id="UP000030437">
    <property type="component" value="Unassembled WGS sequence"/>
</dbReference>
<comment type="caution">
    <text evidence="1">The sequence shown here is derived from an EMBL/GenBank/DDBJ whole genome shotgun (WGS) entry which is preliminary data.</text>
</comment>
<accession>A0A0A3IN75</accession>
<reference evidence="1 2" key="1">
    <citation type="submission" date="2014-02" db="EMBL/GenBank/DDBJ databases">
        <title>Draft genome sequence of Lysinibacillus odysseyi NBRC 100172.</title>
        <authorList>
            <person name="Zhang F."/>
            <person name="Wang G."/>
            <person name="Zhang L."/>
        </authorList>
    </citation>
    <scope>NUCLEOTIDE SEQUENCE [LARGE SCALE GENOMIC DNA]</scope>
    <source>
        <strain evidence="1 2">NBRC 100172</strain>
    </source>
</reference>
<evidence type="ECO:0000313" key="1">
    <source>
        <dbReference type="EMBL" id="KGR84263.1"/>
    </source>
</evidence>
<gene>
    <name evidence="1" type="ORF">CD32_11715</name>
</gene>
<evidence type="ECO:0000313" key="2">
    <source>
        <dbReference type="Proteomes" id="UP000030437"/>
    </source>
</evidence>
<proteinExistence type="predicted"/>